<dbReference type="RefSeq" id="WP_367594897.1">
    <property type="nucleotide sequence ID" value="NZ_JBFMVT010000002.1"/>
</dbReference>
<dbReference type="CDD" id="cd01038">
    <property type="entry name" value="Endonuclease_DUF559"/>
    <property type="match status" value="1"/>
</dbReference>
<dbReference type="Gene3D" id="3.40.960.10">
    <property type="entry name" value="VSR Endonuclease"/>
    <property type="match status" value="1"/>
</dbReference>
<dbReference type="SUPFAM" id="SSF52980">
    <property type="entry name" value="Restriction endonuclease-like"/>
    <property type="match status" value="1"/>
</dbReference>
<dbReference type="InterPro" id="IPR011335">
    <property type="entry name" value="Restrct_endonuc-II-like"/>
</dbReference>
<reference evidence="2 3" key="1">
    <citation type="submission" date="2024-07" db="EMBL/GenBank/DDBJ databases">
        <authorList>
            <person name="Wang L."/>
        </authorList>
    </citation>
    <scope>NUCLEOTIDE SEQUENCE [LARGE SCALE GENOMIC DNA]</scope>
    <source>
        <strain evidence="2 3">WL359</strain>
    </source>
</reference>
<dbReference type="PANTHER" id="PTHR38590">
    <property type="entry name" value="BLL0828 PROTEIN"/>
    <property type="match status" value="1"/>
</dbReference>
<keyword evidence="2" id="KW-0378">Hydrolase</keyword>
<evidence type="ECO:0000259" key="1">
    <source>
        <dbReference type="Pfam" id="PF04480"/>
    </source>
</evidence>
<keyword evidence="2" id="KW-0255">Endonuclease</keyword>
<feature type="domain" description="DUF559" evidence="1">
    <location>
        <begin position="4"/>
        <end position="95"/>
    </location>
</feature>
<protein>
    <submittedName>
        <fullName evidence="2">Endonuclease domain-containing protein</fullName>
    </submittedName>
</protein>
<dbReference type="Pfam" id="PF04480">
    <property type="entry name" value="DUF559"/>
    <property type="match status" value="1"/>
</dbReference>
<sequence length="101" mass="11985">MHPERILWTRLCCQQLGTKFRRQHGIGHYIVDFYCAEFSLVIELDGDSHYRPEAWEYDKQRDAFMQSRNIRVLRIANNEVINNLDGVLSHIIRLLSPHDTC</sequence>
<evidence type="ECO:0000313" key="2">
    <source>
        <dbReference type="EMBL" id="MEW7312706.1"/>
    </source>
</evidence>
<dbReference type="EMBL" id="JBFMVT010000002">
    <property type="protein sequence ID" value="MEW7312706.1"/>
    <property type="molecule type" value="Genomic_DNA"/>
</dbReference>
<keyword evidence="2" id="KW-0540">Nuclease</keyword>
<name>A0ABV3NT37_9ENTR</name>
<accession>A0ABV3NT37</accession>
<dbReference type="InterPro" id="IPR047216">
    <property type="entry name" value="Endonuclease_DUF559_bact"/>
</dbReference>
<keyword evidence="3" id="KW-1185">Reference proteome</keyword>
<dbReference type="Proteomes" id="UP001555342">
    <property type="component" value="Unassembled WGS sequence"/>
</dbReference>
<dbReference type="PANTHER" id="PTHR38590:SF1">
    <property type="entry name" value="BLL0828 PROTEIN"/>
    <property type="match status" value="1"/>
</dbReference>
<dbReference type="GO" id="GO:0004519">
    <property type="term" value="F:endonuclease activity"/>
    <property type="evidence" value="ECO:0007669"/>
    <property type="project" value="UniProtKB-KW"/>
</dbReference>
<evidence type="ECO:0000313" key="3">
    <source>
        <dbReference type="Proteomes" id="UP001555342"/>
    </source>
</evidence>
<comment type="caution">
    <text evidence="2">The sequence shown here is derived from an EMBL/GenBank/DDBJ whole genome shotgun (WGS) entry which is preliminary data.</text>
</comment>
<gene>
    <name evidence="2" type="ORF">AB1E22_08285</name>
</gene>
<organism evidence="2 3">
    <name type="scientific">Buttiauxella gaviniae</name>
    <dbReference type="NCBI Taxonomy" id="82990"/>
    <lineage>
        <taxon>Bacteria</taxon>
        <taxon>Pseudomonadati</taxon>
        <taxon>Pseudomonadota</taxon>
        <taxon>Gammaproteobacteria</taxon>
        <taxon>Enterobacterales</taxon>
        <taxon>Enterobacteriaceae</taxon>
        <taxon>Buttiauxella</taxon>
    </lineage>
</organism>
<proteinExistence type="predicted"/>
<dbReference type="InterPro" id="IPR007569">
    <property type="entry name" value="DUF559"/>
</dbReference>